<keyword evidence="1" id="KW-0175">Coiled coil</keyword>
<accession>A0A232LN19</accession>
<dbReference type="Proteomes" id="UP000243515">
    <property type="component" value="Unassembled WGS sequence"/>
</dbReference>
<dbReference type="PANTHER" id="PTHR37329">
    <property type="entry name" value="KINETOCHORE PROTEIN SOS7"/>
    <property type="match status" value="1"/>
</dbReference>
<feature type="compositionally biased region" description="Polar residues" evidence="2">
    <location>
        <begin position="188"/>
        <end position="205"/>
    </location>
</feature>
<dbReference type="OrthoDB" id="18959at2759"/>
<dbReference type="InterPro" id="IPR048781">
    <property type="entry name" value="Sos7_CC"/>
</dbReference>
<dbReference type="Pfam" id="PF20882">
    <property type="entry name" value="Sos7"/>
    <property type="match status" value="1"/>
</dbReference>
<feature type="coiled-coil region" evidence="1">
    <location>
        <begin position="236"/>
        <end position="277"/>
    </location>
</feature>
<dbReference type="AlphaFoldDB" id="A0A232LN19"/>
<feature type="coiled-coil region" evidence="1">
    <location>
        <begin position="105"/>
        <end position="143"/>
    </location>
</feature>
<reference evidence="4 5" key="1">
    <citation type="journal article" date="2015" name="Environ. Microbiol.">
        <title>Metagenome sequence of Elaphomyces granulatus from sporocarp tissue reveals Ascomycota ectomycorrhizal fingerprints of genome expansion and a Proteobacteria-rich microbiome.</title>
        <authorList>
            <person name="Quandt C.A."/>
            <person name="Kohler A."/>
            <person name="Hesse C.N."/>
            <person name="Sharpton T.J."/>
            <person name="Martin F."/>
            <person name="Spatafora J.W."/>
        </authorList>
    </citation>
    <scope>NUCLEOTIDE SEQUENCE [LARGE SCALE GENOMIC DNA]</scope>
    <source>
        <strain evidence="4 5">OSC145934</strain>
    </source>
</reference>
<dbReference type="GO" id="GO:0051315">
    <property type="term" value="P:attachment of mitotic spindle microtubules to kinetochore"/>
    <property type="evidence" value="ECO:0007669"/>
    <property type="project" value="TreeGrafter"/>
</dbReference>
<comment type="caution">
    <text evidence="4">The sequence shown here is derived from an EMBL/GenBank/DDBJ whole genome shotgun (WGS) entry which is preliminary data.</text>
</comment>
<proteinExistence type="predicted"/>
<feature type="domain" description="Kinetochore protein Sos7 coiled-coil" evidence="3">
    <location>
        <begin position="77"/>
        <end position="150"/>
    </location>
</feature>
<dbReference type="InterPro" id="IPR037475">
    <property type="entry name" value="Sos7"/>
</dbReference>
<evidence type="ECO:0000313" key="5">
    <source>
        <dbReference type="Proteomes" id="UP000243515"/>
    </source>
</evidence>
<protein>
    <recommendedName>
        <fullName evidence="3">Kinetochore protein Sos7 coiled-coil domain-containing protein</fullName>
    </recommendedName>
</protein>
<evidence type="ECO:0000313" key="4">
    <source>
        <dbReference type="EMBL" id="OXV05522.1"/>
    </source>
</evidence>
<dbReference type="EMBL" id="NPHW01006828">
    <property type="protein sequence ID" value="OXV05522.1"/>
    <property type="molecule type" value="Genomic_DNA"/>
</dbReference>
<evidence type="ECO:0000256" key="1">
    <source>
        <dbReference type="SAM" id="Coils"/>
    </source>
</evidence>
<dbReference type="GO" id="GO:0034501">
    <property type="term" value="P:protein localization to kinetochore"/>
    <property type="evidence" value="ECO:0007669"/>
    <property type="project" value="InterPro"/>
</dbReference>
<dbReference type="GO" id="GO:0000776">
    <property type="term" value="C:kinetochore"/>
    <property type="evidence" value="ECO:0007669"/>
    <property type="project" value="InterPro"/>
</dbReference>
<dbReference type="PANTHER" id="PTHR37329:SF1">
    <property type="entry name" value="KINETOCHORE PROTEIN SOS7"/>
    <property type="match status" value="1"/>
</dbReference>
<keyword evidence="5" id="KW-1185">Reference proteome</keyword>
<evidence type="ECO:0000259" key="3">
    <source>
        <dbReference type="Pfam" id="PF20882"/>
    </source>
</evidence>
<feature type="region of interest" description="Disordered" evidence="2">
    <location>
        <begin position="188"/>
        <end position="207"/>
    </location>
</feature>
<sequence length="301" mass="33599">MAPISPAKGLQLQEPQEGNNDTEVQLAILRVSEPIASAAEIADFARSPLKRNSDVSATALDNSTPASLEADLAHYKELFSKLRFSYLEQVTKEKFLRAIVGDPPLVVGHNENTELEAELAKVKQELRQRKEEVRMMVEEMEKTGRELARQKMRVVGYKDVSLQTVQLSTLPDSIANLESRIAAMRASQATTADASDPSNTSSSQKLPLPATLSLLTEREAELAALDRQLTTVQATLPRKKREAEVMERELVILERRKEEAQAQLQEAKRKKREGESDGLEEMGRWYRGVEASLKHLVNVKG</sequence>
<gene>
    <name evidence="4" type="ORF">Egran_06706</name>
</gene>
<organism evidence="4 5">
    <name type="scientific">Elaphomyces granulatus</name>
    <dbReference type="NCBI Taxonomy" id="519963"/>
    <lineage>
        <taxon>Eukaryota</taxon>
        <taxon>Fungi</taxon>
        <taxon>Dikarya</taxon>
        <taxon>Ascomycota</taxon>
        <taxon>Pezizomycotina</taxon>
        <taxon>Eurotiomycetes</taxon>
        <taxon>Eurotiomycetidae</taxon>
        <taxon>Eurotiales</taxon>
        <taxon>Elaphomycetaceae</taxon>
        <taxon>Elaphomyces</taxon>
    </lineage>
</organism>
<evidence type="ECO:0000256" key="2">
    <source>
        <dbReference type="SAM" id="MobiDB-lite"/>
    </source>
</evidence>
<name>A0A232LN19_9EURO</name>